<dbReference type="RefSeq" id="WP_123819585.1">
    <property type="nucleotide sequence ID" value="NZ_RKQG01000001.1"/>
</dbReference>
<name>A0A3N4RTE0_9ACTN</name>
<evidence type="ECO:0000313" key="3">
    <source>
        <dbReference type="Proteomes" id="UP000266906"/>
    </source>
</evidence>
<gene>
    <name evidence="2" type="ORF">EDD38_5019</name>
</gene>
<evidence type="ECO:0000256" key="1">
    <source>
        <dbReference type="SAM" id="MobiDB-lite"/>
    </source>
</evidence>
<comment type="caution">
    <text evidence="2">The sequence shown here is derived from an EMBL/GenBank/DDBJ whole genome shotgun (WGS) entry which is preliminary data.</text>
</comment>
<dbReference type="AlphaFoldDB" id="A0A3N4RTE0"/>
<dbReference type="EMBL" id="RKQG01000001">
    <property type="protein sequence ID" value="RPE36642.1"/>
    <property type="molecule type" value="Genomic_DNA"/>
</dbReference>
<protein>
    <submittedName>
        <fullName evidence="2">Uncharacterized protein</fullName>
    </submittedName>
</protein>
<keyword evidence="3" id="KW-1185">Reference proteome</keyword>
<evidence type="ECO:0000313" key="2">
    <source>
        <dbReference type="EMBL" id="RPE36642.1"/>
    </source>
</evidence>
<reference evidence="2 3" key="1">
    <citation type="submission" date="2018-11" db="EMBL/GenBank/DDBJ databases">
        <title>Sequencing the genomes of 1000 actinobacteria strains.</title>
        <authorList>
            <person name="Klenk H.-P."/>
        </authorList>
    </citation>
    <scope>NUCLEOTIDE SEQUENCE [LARGE SCALE GENOMIC DNA]</scope>
    <source>
        <strain evidence="2 3">DSM 44781</strain>
    </source>
</reference>
<dbReference type="Proteomes" id="UP000266906">
    <property type="component" value="Unassembled WGS sequence"/>
</dbReference>
<organism evidence="2 3">
    <name type="scientific">Kitasatospora cineracea</name>
    <dbReference type="NCBI Taxonomy" id="88074"/>
    <lineage>
        <taxon>Bacteria</taxon>
        <taxon>Bacillati</taxon>
        <taxon>Actinomycetota</taxon>
        <taxon>Actinomycetes</taxon>
        <taxon>Kitasatosporales</taxon>
        <taxon>Streptomycetaceae</taxon>
        <taxon>Kitasatospora</taxon>
    </lineage>
</organism>
<feature type="region of interest" description="Disordered" evidence="1">
    <location>
        <begin position="115"/>
        <end position="147"/>
    </location>
</feature>
<sequence length="147" mass="15735">MVVLCLGVVAGYLLGGLLTARAVFRRGRERFLHRGGAQAVDARRVRTFERQERQQTEAFALCSGALWPVALPVLLLHRLVGTVALDRGRPGAARPDPGAVAARIDELERELRLGCHGGAGSDGAPSGPLLPAEQWAEGVPDRRARSV</sequence>
<accession>A0A3N4RTE0</accession>
<proteinExistence type="predicted"/>